<reference evidence="1" key="1">
    <citation type="journal article" date="2017" name="Nature">
        <title>The sunflower genome provides insights into oil metabolism, flowering and Asterid evolution.</title>
        <authorList>
            <person name="Badouin H."/>
            <person name="Gouzy J."/>
            <person name="Grassa C.J."/>
            <person name="Murat F."/>
            <person name="Staton S.E."/>
            <person name="Cottret L."/>
            <person name="Lelandais-Briere C."/>
            <person name="Owens G.L."/>
            <person name="Carrere S."/>
            <person name="Mayjonade B."/>
            <person name="Legrand L."/>
            <person name="Gill N."/>
            <person name="Kane N.C."/>
            <person name="Bowers J.E."/>
            <person name="Hubner S."/>
            <person name="Bellec A."/>
            <person name="Berard A."/>
            <person name="Berges H."/>
            <person name="Blanchet N."/>
            <person name="Boniface M.C."/>
            <person name="Brunel D."/>
            <person name="Catrice O."/>
            <person name="Chaidir N."/>
            <person name="Claudel C."/>
            <person name="Donnadieu C."/>
            <person name="Faraut T."/>
            <person name="Fievet G."/>
            <person name="Helmstetter N."/>
            <person name="King M."/>
            <person name="Knapp S.J."/>
            <person name="Lai Z."/>
            <person name="Le Paslier M.C."/>
            <person name="Lippi Y."/>
            <person name="Lorenzon L."/>
            <person name="Mandel J.R."/>
            <person name="Marage G."/>
            <person name="Marchand G."/>
            <person name="Marquand E."/>
            <person name="Bret-Mestries E."/>
            <person name="Morien E."/>
            <person name="Nambeesan S."/>
            <person name="Nguyen T."/>
            <person name="Pegot-Espagnet P."/>
            <person name="Pouilly N."/>
            <person name="Raftis F."/>
            <person name="Sallet E."/>
            <person name="Schiex T."/>
            <person name="Thomas J."/>
            <person name="Vandecasteele C."/>
            <person name="Vares D."/>
            <person name="Vear F."/>
            <person name="Vautrin S."/>
            <person name="Crespi M."/>
            <person name="Mangin B."/>
            <person name="Burke J.M."/>
            <person name="Salse J."/>
            <person name="Munos S."/>
            <person name="Vincourt P."/>
            <person name="Rieseberg L.H."/>
            <person name="Langlade N.B."/>
        </authorList>
    </citation>
    <scope>NUCLEOTIDE SEQUENCE</scope>
    <source>
        <tissue evidence="1">Leaves</tissue>
    </source>
</reference>
<keyword evidence="2" id="KW-1185">Reference proteome</keyword>
<dbReference type="Proteomes" id="UP000215914">
    <property type="component" value="Unassembled WGS sequence"/>
</dbReference>
<evidence type="ECO:0000313" key="2">
    <source>
        <dbReference type="Proteomes" id="UP000215914"/>
    </source>
</evidence>
<protein>
    <submittedName>
        <fullName evidence="1">Uncharacterized protein</fullName>
    </submittedName>
</protein>
<sequence>MQSPTISGCIEVWDFLSVDSRTYSFSNSISIIEALPFSSAISVHEKSTDVRIVEDPLSSERELSDAAIKNSLSETKHNYLNDGSLFLLSFFFKY</sequence>
<name>A0A9K3IC77_HELAN</name>
<dbReference type="Gramene" id="mRNA:HanXRQr2_Chr08g0323111">
    <property type="protein sequence ID" value="mRNA:HanXRQr2_Chr08g0323111"/>
    <property type="gene ID" value="HanXRQr2_Chr08g0323111"/>
</dbReference>
<organism evidence="1 2">
    <name type="scientific">Helianthus annuus</name>
    <name type="common">Common sunflower</name>
    <dbReference type="NCBI Taxonomy" id="4232"/>
    <lineage>
        <taxon>Eukaryota</taxon>
        <taxon>Viridiplantae</taxon>
        <taxon>Streptophyta</taxon>
        <taxon>Embryophyta</taxon>
        <taxon>Tracheophyta</taxon>
        <taxon>Spermatophyta</taxon>
        <taxon>Magnoliopsida</taxon>
        <taxon>eudicotyledons</taxon>
        <taxon>Gunneridae</taxon>
        <taxon>Pentapetalae</taxon>
        <taxon>asterids</taxon>
        <taxon>campanulids</taxon>
        <taxon>Asterales</taxon>
        <taxon>Asteraceae</taxon>
        <taxon>Asteroideae</taxon>
        <taxon>Heliantheae alliance</taxon>
        <taxon>Heliantheae</taxon>
        <taxon>Helianthus</taxon>
    </lineage>
</organism>
<reference evidence="1" key="2">
    <citation type="submission" date="2020-06" db="EMBL/GenBank/DDBJ databases">
        <title>Helianthus annuus Genome sequencing and assembly Release 2.</title>
        <authorList>
            <person name="Gouzy J."/>
            <person name="Langlade N."/>
            <person name="Munos S."/>
        </authorList>
    </citation>
    <scope>NUCLEOTIDE SEQUENCE</scope>
    <source>
        <tissue evidence="1">Leaves</tissue>
    </source>
</reference>
<comment type="caution">
    <text evidence="1">The sequence shown here is derived from an EMBL/GenBank/DDBJ whole genome shotgun (WGS) entry which is preliminary data.</text>
</comment>
<gene>
    <name evidence="1" type="ORF">HanXRQr2_Chr08g0323111</name>
</gene>
<evidence type="ECO:0000313" key="1">
    <source>
        <dbReference type="EMBL" id="KAF5793990.1"/>
    </source>
</evidence>
<dbReference type="EMBL" id="MNCJ02000323">
    <property type="protein sequence ID" value="KAF5793990.1"/>
    <property type="molecule type" value="Genomic_DNA"/>
</dbReference>
<accession>A0A9K3IC77</accession>
<proteinExistence type="predicted"/>
<dbReference type="AlphaFoldDB" id="A0A9K3IC77"/>